<keyword evidence="4" id="KW-0297">G-protein coupled receptor</keyword>
<proteinExistence type="predicted"/>
<dbReference type="GO" id="GO:0016020">
    <property type="term" value="C:membrane"/>
    <property type="evidence" value="ECO:0007669"/>
    <property type="project" value="UniProtKB-SubCell"/>
</dbReference>
<dbReference type="Gene3D" id="3.90.780.10">
    <property type="entry name" value="5'-Nucleotidase, C-terminal domain"/>
    <property type="match status" value="1"/>
</dbReference>
<evidence type="ECO:0000256" key="7">
    <source>
        <dbReference type="ARBA" id="ARBA00023180"/>
    </source>
</evidence>
<evidence type="ECO:0000256" key="6">
    <source>
        <dbReference type="ARBA" id="ARBA00023170"/>
    </source>
</evidence>
<keyword evidence="3 9" id="KW-1133">Transmembrane helix</keyword>
<dbReference type="EMBL" id="JABMIG020000210">
    <property type="protein sequence ID" value="KAL3785740.1"/>
    <property type="molecule type" value="Genomic_DNA"/>
</dbReference>
<dbReference type="InterPro" id="IPR008334">
    <property type="entry name" value="5'-Nucleotdase_C"/>
</dbReference>
<keyword evidence="12" id="KW-1185">Reference proteome</keyword>
<dbReference type="Pfam" id="PF02872">
    <property type="entry name" value="5_nucleotid_C"/>
    <property type="match status" value="1"/>
</dbReference>
<dbReference type="PROSITE" id="PS50259">
    <property type="entry name" value="G_PROTEIN_RECEP_F3_4"/>
    <property type="match status" value="1"/>
</dbReference>
<dbReference type="AlphaFoldDB" id="A0ABD3PC79"/>
<keyword evidence="7" id="KW-0325">Glycoprotein</keyword>
<evidence type="ECO:0000256" key="3">
    <source>
        <dbReference type="ARBA" id="ARBA00022989"/>
    </source>
</evidence>
<evidence type="ECO:0000256" key="9">
    <source>
        <dbReference type="SAM" id="Phobius"/>
    </source>
</evidence>
<reference evidence="11 12" key="1">
    <citation type="journal article" date="2020" name="G3 (Bethesda)">
        <title>Improved Reference Genome for Cyclotella cryptica CCMP332, a Model for Cell Wall Morphogenesis, Salinity Adaptation, and Lipid Production in Diatoms (Bacillariophyta).</title>
        <authorList>
            <person name="Roberts W.R."/>
            <person name="Downey K.M."/>
            <person name="Ruck E.C."/>
            <person name="Traller J.C."/>
            <person name="Alverson A.J."/>
        </authorList>
    </citation>
    <scope>NUCLEOTIDE SEQUENCE [LARGE SCALE GENOMIC DNA]</scope>
    <source>
        <strain evidence="11 12">CCMP332</strain>
    </source>
</reference>
<feature type="transmembrane region" description="Helical" evidence="9">
    <location>
        <begin position="700"/>
        <end position="722"/>
    </location>
</feature>
<evidence type="ECO:0000313" key="12">
    <source>
        <dbReference type="Proteomes" id="UP001516023"/>
    </source>
</evidence>
<evidence type="ECO:0000256" key="1">
    <source>
        <dbReference type="ARBA" id="ARBA00004141"/>
    </source>
</evidence>
<name>A0ABD3PC79_9STRA</name>
<comment type="subcellular location">
    <subcellularLocation>
        <location evidence="1">Membrane</location>
        <topology evidence="1">Multi-pass membrane protein</topology>
    </subcellularLocation>
</comment>
<keyword evidence="5 9" id="KW-0472">Membrane</keyword>
<evidence type="ECO:0000256" key="5">
    <source>
        <dbReference type="ARBA" id="ARBA00023136"/>
    </source>
</evidence>
<evidence type="ECO:0000256" key="2">
    <source>
        <dbReference type="ARBA" id="ARBA00022692"/>
    </source>
</evidence>
<gene>
    <name evidence="11" type="ORF">HJC23_006309</name>
</gene>
<feature type="transmembrane region" description="Helical" evidence="9">
    <location>
        <begin position="779"/>
        <end position="797"/>
    </location>
</feature>
<dbReference type="InterPro" id="IPR036907">
    <property type="entry name" value="5'-Nucleotdase_C_sf"/>
</dbReference>
<dbReference type="InterPro" id="IPR002455">
    <property type="entry name" value="GPCR3_GABA-B"/>
</dbReference>
<evidence type="ECO:0000313" key="11">
    <source>
        <dbReference type="EMBL" id="KAL3785740.1"/>
    </source>
</evidence>
<comment type="caution">
    <text evidence="11">The sequence shown here is derived from an EMBL/GenBank/DDBJ whole genome shotgun (WGS) entry which is preliminary data.</text>
</comment>
<feature type="transmembrane region" description="Helical" evidence="9">
    <location>
        <begin position="904"/>
        <end position="925"/>
    </location>
</feature>
<dbReference type="InterPro" id="IPR017978">
    <property type="entry name" value="GPCR_3_C"/>
</dbReference>
<keyword evidence="8" id="KW-0807">Transducer</keyword>
<dbReference type="Pfam" id="PF00003">
    <property type="entry name" value="7tm_3"/>
    <property type="match status" value="1"/>
</dbReference>
<keyword evidence="6" id="KW-0675">Receptor</keyword>
<dbReference type="PANTHER" id="PTHR10519">
    <property type="entry name" value="GABA-B RECEPTOR"/>
    <property type="match status" value="1"/>
</dbReference>
<feature type="transmembrane region" description="Helical" evidence="9">
    <location>
        <begin position="868"/>
        <end position="892"/>
    </location>
</feature>
<dbReference type="CDD" id="cd15047">
    <property type="entry name" value="7tmC_GABA-B-like"/>
    <property type="match status" value="1"/>
</dbReference>
<dbReference type="PANTHER" id="PTHR10519:SF20">
    <property type="entry name" value="G-PROTEIN COUPLED RECEPTOR 156-RELATED"/>
    <property type="match status" value="1"/>
</dbReference>
<organism evidence="11 12">
    <name type="scientific">Cyclotella cryptica</name>
    <dbReference type="NCBI Taxonomy" id="29204"/>
    <lineage>
        <taxon>Eukaryota</taxon>
        <taxon>Sar</taxon>
        <taxon>Stramenopiles</taxon>
        <taxon>Ochrophyta</taxon>
        <taxon>Bacillariophyta</taxon>
        <taxon>Coscinodiscophyceae</taxon>
        <taxon>Thalassiosirophycidae</taxon>
        <taxon>Stephanodiscales</taxon>
        <taxon>Stephanodiscaceae</taxon>
        <taxon>Cyclotella</taxon>
    </lineage>
</organism>
<dbReference type="SUPFAM" id="SSF55816">
    <property type="entry name" value="5'-nucleotidase (syn. UDP-sugar hydrolase), C-terminal domain"/>
    <property type="match status" value="1"/>
</dbReference>
<sequence>MKSSSFNIFWSFTSLLPGDLNDCLDPTNATDLTCVGGSAAAASVIRHCIEEEEGPAFHFPKLDRDSRFVAMHPEGWGVNRHVLHDYFGWEFFNAPPSLLTDENRLGSVNLLTPNFRPTITNVALSPSSMWYQFLEHIHVDEQTGAAFIYIQGESQPLTTPAVKSMVSALDYVAYVNANNGCFAKNSGGIFSADRIVNGTSPCLIPIVYYLDEPLREEMLDSIRVHPNPPLVLAQGFGEMDPEIVNNQTLVVAIDISGGLLSHLRVDVDLEKWAVKNFTFNEIDFEELPSKYKDDQYFRDMEYLRILADEALANDPVVGRSGFMPLTRTVIDTDWRMCMGGECPIGNLFTDALRWAADSDFAVVSSGGLRGEGWEAGDVRVSDIWSALPFMNDICIGVMSGVSVFSLLNYSTAVATFESTYTPMGDRLLQMSGLRITYNTQLPGSGHGRLISIDIWDKEKNEFLPLERLKLYRFATENWMCDSFDPFPSFFKDSLRIEGEVRGAVDDSRSVQEVVRAYLSYLSDRGISYDTSLRGSHINNTRSLEPMSFIQTPESCREDHFWEEKILTCMPCPGVKYVEFSDDFISFLVTPHSKDLSGRNVLSNHELFNVTLAARLIPEWLMLKDTASNLIKGYTLLQPGDSIAVDFDIDPTGLSKGSTRSIVSFGVILDGDFPGCLTDLDIKFDTVVEVRAEENFNRLGAIRMVGFTFMALAMALSVFFFFWTHRNKKHHIVQMSQPKFLELICVGTFMMASCIIPLSIDDGIASMRGCDIACMSAPWLLLMGFGITLSALFAKIWRVNTVVSNAMAFRRVVILEREAMKPIAVVFALNFTLLLCWTLVDPIRWQREYINGDPTNSYGFCKSEGKASISFLVLLIMLNGAALVQACVQSYYARNMDDEYAESRWIGIACLSWLQVMVVGIPVILLTSHLPVAKYFTACAIVFLVCMSMLLLLFVPKIKAMSKPLEAQTSGFQHRLSQVRRPNSTPIYNTEITEAGESIQLR</sequence>
<dbReference type="PRINTS" id="PR01176">
    <property type="entry name" value="GABABRECEPTR"/>
</dbReference>
<feature type="transmembrane region" description="Helical" evidence="9">
    <location>
        <begin position="742"/>
        <end position="759"/>
    </location>
</feature>
<evidence type="ECO:0000259" key="10">
    <source>
        <dbReference type="PROSITE" id="PS50259"/>
    </source>
</evidence>
<feature type="transmembrane region" description="Helical" evidence="9">
    <location>
        <begin position="818"/>
        <end position="839"/>
    </location>
</feature>
<evidence type="ECO:0000256" key="8">
    <source>
        <dbReference type="ARBA" id="ARBA00023224"/>
    </source>
</evidence>
<feature type="transmembrane region" description="Helical" evidence="9">
    <location>
        <begin position="931"/>
        <end position="954"/>
    </location>
</feature>
<dbReference type="GO" id="GO:0004930">
    <property type="term" value="F:G protein-coupled receptor activity"/>
    <property type="evidence" value="ECO:0007669"/>
    <property type="project" value="UniProtKB-KW"/>
</dbReference>
<protein>
    <recommendedName>
        <fullName evidence="10">G-protein coupled receptors family 3 profile domain-containing protein</fullName>
    </recommendedName>
</protein>
<dbReference type="Proteomes" id="UP001516023">
    <property type="component" value="Unassembled WGS sequence"/>
</dbReference>
<keyword evidence="2 9" id="KW-0812">Transmembrane</keyword>
<accession>A0ABD3PC79</accession>
<evidence type="ECO:0000256" key="4">
    <source>
        <dbReference type="ARBA" id="ARBA00023040"/>
    </source>
</evidence>
<feature type="domain" description="G-protein coupled receptors family 3 profile" evidence="10">
    <location>
        <begin position="772"/>
        <end position="960"/>
    </location>
</feature>